<feature type="region of interest" description="Disordered" evidence="1">
    <location>
        <begin position="1"/>
        <end position="20"/>
    </location>
</feature>
<gene>
    <name evidence="2" type="ORF">OEA41_003881</name>
</gene>
<accession>A0AAD9Z7V9</accession>
<protein>
    <submittedName>
        <fullName evidence="2">Uncharacterized protein</fullName>
    </submittedName>
</protein>
<comment type="caution">
    <text evidence="2">The sequence shown here is derived from an EMBL/GenBank/DDBJ whole genome shotgun (WGS) entry which is preliminary data.</text>
</comment>
<name>A0AAD9Z7V9_9LECA</name>
<keyword evidence="3" id="KW-1185">Reference proteome</keyword>
<organism evidence="2 3">
    <name type="scientific">Lepraria neglecta</name>
    <dbReference type="NCBI Taxonomy" id="209136"/>
    <lineage>
        <taxon>Eukaryota</taxon>
        <taxon>Fungi</taxon>
        <taxon>Dikarya</taxon>
        <taxon>Ascomycota</taxon>
        <taxon>Pezizomycotina</taxon>
        <taxon>Lecanoromycetes</taxon>
        <taxon>OSLEUM clade</taxon>
        <taxon>Lecanoromycetidae</taxon>
        <taxon>Lecanorales</taxon>
        <taxon>Lecanorineae</taxon>
        <taxon>Stereocaulaceae</taxon>
        <taxon>Lepraria</taxon>
    </lineage>
</organism>
<evidence type="ECO:0000256" key="1">
    <source>
        <dbReference type="SAM" id="MobiDB-lite"/>
    </source>
</evidence>
<sequence>MPRSSSKPIKAKSKPKAATTPRGSRFFDLALELRETVYSQIAYDAPSSLIDLLTVNHQLAREVKPFLYRQALTFDGQTELFDWLDEVDYNYLQHVFDVRFKLHDIDPAKIVGALGRRLQQANISRQSGSRGPDTEDNPYYEACHIDLKRILTAFRLLPNVRHFTILPTTEGDPEPHHRTTDAFSNLLGFCFPNLHSLTSEEDQFPIDFLLNKPKLRRLRIPATTTSDDGETAKLFRNLPLRELEICRLPHHTANAAEEDRCVTPILYTLSPLQSLTIFEDAGSETPSLAAEVFAGSDAATHPIVRKHRHSLRTLKLLAEPGPEYSLMTFATTFLDSSSLTHIEYLDSWSAIYEHLPSTTQSVVWRINWCPSTSIDALLDRIKRLVTRAIRVHDGPIGDQFSNLRTIGVSLSPVYLEQESDDDESTPEDILMAAQKRLRQMGITFSWRVQDWHEIL</sequence>
<evidence type="ECO:0000313" key="3">
    <source>
        <dbReference type="Proteomes" id="UP001276659"/>
    </source>
</evidence>
<evidence type="ECO:0000313" key="2">
    <source>
        <dbReference type="EMBL" id="KAK3171797.1"/>
    </source>
</evidence>
<dbReference type="AlphaFoldDB" id="A0AAD9Z7V9"/>
<dbReference type="Proteomes" id="UP001276659">
    <property type="component" value="Unassembled WGS sequence"/>
</dbReference>
<dbReference type="EMBL" id="JASNWA010000008">
    <property type="protein sequence ID" value="KAK3171797.1"/>
    <property type="molecule type" value="Genomic_DNA"/>
</dbReference>
<reference evidence="2" key="1">
    <citation type="submission" date="2022-11" db="EMBL/GenBank/DDBJ databases">
        <title>Chromosomal genome sequence assembly and mating type (MAT) locus characterization of the leprose asexual lichenized fungus Lepraria neglecta (Nyl.) Erichsen.</title>
        <authorList>
            <person name="Allen J.L."/>
            <person name="Pfeffer B."/>
        </authorList>
    </citation>
    <scope>NUCLEOTIDE SEQUENCE</scope>
    <source>
        <strain evidence="2">Allen 5258</strain>
    </source>
</reference>
<proteinExistence type="predicted"/>